<feature type="domain" description="Pyridoxamine 5'-phosphate oxidase N-terminal" evidence="1">
    <location>
        <begin position="18"/>
        <end position="117"/>
    </location>
</feature>
<dbReference type="InterPro" id="IPR012349">
    <property type="entry name" value="Split_barrel_FMN-bd"/>
</dbReference>
<dbReference type="SUPFAM" id="SSF50475">
    <property type="entry name" value="FMN-binding split barrel"/>
    <property type="match status" value="1"/>
</dbReference>
<evidence type="ECO:0000313" key="2">
    <source>
        <dbReference type="EMBL" id="RDU58997.1"/>
    </source>
</evidence>
<dbReference type="Gene3D" id="2.30.110.10">
    <property type="entry name" value="Electron Transport, Fmn-binding Protein, Chain A"/>
    <property type="match status" value="1"/>
</dbReference>
<dbReference type="InterPro" id="IPR011576">
    <property type="entry name" value="Pyridox_Oxase_N"/>
</dbReference>
<dbReference type="EMBL" id="NXLR01000022">
    <property type="protein sequence ID" value="RDU58997.1"/>
    <property type="molecule type" value="Genomic_DNA"/>
</dbReference>
<dbReference type="Pfam" id="PF01243">
    <property type="entry name" value="PNPOx_N"/>
    <property type="match status" value="1"/>
</dbReference>
<dbReference type="OrthoDB" id="9792542at2"/>
<comment type="caution">
    <text evidence="2">The sequence shown here is derived from an EMBL/GenBank/DDBJ whole genome shotgun (WGS) entry which is preliminary data.</text>
</comment>
<evidence type="ECO:0000313" key="3">
    <source>
        <dbReference type="Proteomes" id="UP000256599"/>
    </source>
</evidence>
<gene>
    <name evidence="2" type="ORF">CQA63_08525</name>
</gene>
<proteinExistence type="predicted"/>
<dbReference type="AlphaFoldDB" id="A0A3D8I1P1"/>
<organism evidence="2 3">
    <name type="scientific">Helicobacter marmotae</name>
    <dbReference type="NCBI Taxonomy" id="152490"/>
    <lineage>
        <taxon>Bacteria</taxon>
        <taxon>Pseudomonadati</taxon>
        <taxon>Campylobacterota</taxon>
        <taxon>Epsilonproteobacteria</taxon>
        <taxon>Campylobacterales</taxon>
        <taxon>Helicobacteraceae</taxon>
        <taxon>Helicobacter</taxon>
    </lineage>
</organism>
<dbReference type="Proteomes" id="UP000256599">
    <property type="component" value="Unassembled WGS sequence"/>
</dbReference>
<evidence type="ECO:0000259" key="1">
    <source>
        <dbReference type="Pfam" id="PF01243"/>
    </source>
</evidence>
<sequence>MTLQDIITFLDENAPNTLLATLGTCGNPRLRPVHSPLLYKGNLYFCTSVEKNLYKHIQSHSGVELCSLAKDGTFLRIRGKATPSDDLEAKKAMFDKFEIVKEIYKEPSNPKFAILVLSELSARKQNLQGEFETYKA</sequence>
<name>A0A3D8I1P1_9HELI</name>
<protein>
    <submittedName>
        <fullName evidence="2">Pyridoxamine 5'-phosphate oxidase</fullName>
    </submittedName>
</protein>
<reference evidence="2 3" key="1">
    <citation type="submission" date="2018-04" db="EMBL/GenBank/DDBJ databases">
        <title>Novel Campyloabacter and Helicobacter Species and Strains.</title>
        <authorList>
            <person name="Mannion A.J."/>
            <person name="Shen Z."/>
            <person name="Fox J.G."/>
        </authorList>
    </citation>
    <scope>NUCLEOTIDE SEQUENCE [LARGE SCALE GENOMIC DNA]</scope>
    <source>
        <strain evidence="2 3">MIT 98-6070</strain>
    </source>
</reference>
<dbReference type="RefSeq" id="WP_104700538.1">
    <property type="nucleotide sequence ID" value="NZ_FZPP01000038.1"/>
</dbReference>
<keyword evidence="3" id="KW-1185">Reference proteome</keyword>
<accession>A0A3D8I1P1</accession>